<dbReference type="AlphaFoldDB" id="A0A1B6H1J0"/>
<proteinExistence type="predicted"/>
<dbReference type="EMBL" id="GECZ01001217">
    <property type="protein sequence ID" value="JAS68552.1"/>
    <property type="molecule type" value="Transcribed_RNA"/>
</dbReference>
<feature type="non-terminal residue" evidence="1">
    <location>
        <position position="1"/>
    </location>
</feature>
<evidence type="ECO:0008006" key="2">
    <source>
        <dbReference type="Google" id="ProtNLM"/>
    </source>
</evidence>
<reference evidence="1" key="1">
    <citation type="submission" date="2015-11" db="EMBL/GenBank/DDBJ databases">
        <title>De novo transcriptome assembly of four potential Pierce s Disease insect vectors from Arizona vineyards.</title>
        <authorList>
            <person name="Tassone E.E."/>
        </authorList>
    </citation>
    <scope>NUCLEOTIDE SEQUENCE</scope>
</reference>
<name>A0A1B6H1J0_9HEMI</name>
<organism evidence="1">
    <name type="scientific">Cuerna arida</name>
    <dbReference type="NCBI Taxonomy" id="1464854"/>
    <lineage>
        <taxon>Eukaryota</taxon>
        <taxon>Metazoa</taxon>
        <taxon>Ecdysozoa</taxon>
        <taxon>Arthropoda</taxon>
        <taxon>Hexapoda</taxon>
        <taxon>Insecta</taxon>
        <taxon>Pterygota</taxon>
        <taxon>Neoptera</taxon>
        <taxon>Paraneoptera</taxon>
        <taxon>Hemiptera</taxon>
        <taxon>Auchenorrhyncha</taxon>
        <taxon>Membracoidea</taxon>
        <taxon>Cicadellidae</taxon>
        <taxon>Cicadellinae</taxon>
        <taxon>Proconiini</taxon>
        <taxon>Cuerna</taxon>
    </lineage>
</organism>
<accession>A0A1B6H1J0</accession>
<evidence type="ECO:0000313" key="1">
    <source>
        <dbReference type="EMBL" id="JAS68552.1"/>
    </source>
</evidence>
<protein>
    <recommendedName>
        <fullName evidence="2">Reverse transcriptase RNase H-like domain-containing protein</fullName>
    </recommendedName>
</protein>
<sequence>LGKLSRWVATILSLPFEIKHVKGKDNAVADYLSRVFESKDNNEELCEFEELQYYSDKVKESQNVNSTVSKVVIKKSGMKCYKNVNNGECCNIDNLKNFPLAFNEIKNHQSEDPEIVDI</sequence>
<gene>
    <name evidence="1" type="ORF">g.42623</name>
</gene>
<feature type="non-terminal residue" evidence="1">
    <location>
        <position position="118"/>
    </location>
</feature>